<dbReference type="RefSeq" id="WP_268609483.1">
    <property type="nucleotide sequence ID" value="NZ_CP113797.1"/>
</dbReference>
<gene>
    <name evidence="1" type="ORF">OXH18_21335</name>
</gene>
<proteinExistence type="predicted"/>
<dbReference type="Proteomes" id="UP001163152">
    <property type="component" value="Chromosome"/>
</dbReference>
<evidence type="ECO:0000313" key="2">
    <source>
        <dbReference type="Proteomes" id="UP001163152"/>
    </source>
</evidence>
<name>A0A9E9C6V8_9CYAN</name>
<dbReference type="AlphaFoldDB" id="A0A9E9C6V8"/>
<dbReference type="EMBL" id="CP113797">
    <property type="protein sequence ID" value="WAL59689.1"/>
    <property type="molecule type" value="Genomic_DNA"/>
</dbReference>
<evidence type="ECO:0000313" key="1">
    <source>
        <dbReference type="EMBL" id="WAL59689.1"/>
    </source>
</evidence>
<keyword evidence="2" id="KW-1185">Reference proteome</keyword>
<reference evidence="1" key="1">
    <citation type="submission" date="2022-12" db="EMBL/GenBank/DDBJ databases">
        <title>Polyphasic identification of a Novel Hot-Spring Cyanobacterium Ocullathermofonsia sinensis gen nov. sp. nov. and Genomic Insights on its Adaptations to the Thermal Habitat.</title>
        <authorList>
            <person name="Daroch M."/>
            <person name="Tang J."/>
            <person name="Jiang Y."/>
        </authorList>
    </citation>
    <scope>NUCLEOTIDE SEQUENCE</scope>
    <source>
        <strain evidence="1">PKUAC-SCTA174</strain>
    </source>
</reference>
<protein>
    <submittedName>
        <fullName evidence="1">Uncharacterized protein</fullName>
    </submittedName>
</protein>
<accession>A0A9E9C6V8</accession>
<dbReference type="KEGG" id="tsin:OXH18_21335"/>
<organism evidence="1 2">
    <name type="scientific">Thermocoleostomius sinensis A174</name>
    <dbReference type="NCBI Taxonomy" id="2016057"/>
    <lineage>
        <taxon>Bacteria</taxon>
        <taxon>Bacillati</taxon>
        <taxon>Cyanobacteriota</taxon>
        <taxon>Cyanophyceae</taxon>
        <taxon>Oculatellales</taxon>
        <taxon>Oculatellaceae</taxon>
        <taxon>Thermocoleostomius</taxon>
    </lineage>
</organism>
<sequence length="85" mass="9480">MMALLVYALATSWGLMVAAGTLLELGIGLIDAGINAYVVQEQRDAKLMGWLHAFLRLLGRYVGLLKLCVFHSYPHPCFFILHSFL</sequence>